<evidence type="ECO:0000313" key="3">
    <source>
        <dbReference type="Proteomes" id="UP001227230"/>
    </source>
</evidence>
<sequence>MDALKLCMKKGNEIVVVYVKNPSASLTALHSHGNAADLGQMLNIFAKLMSKTYADIEVAYSCLKDTYGVKEKDIILYGQSVGNGPTLELATCLPQLRIVILHNPILSRLRNIDKIPQVNCPILVIHGTDDEILDWSHGKQLWELCKGKYEILWLKGGDSIRP</sequence>
<reference evidence="2 3" key="1">
    <citation type="journal article" date="2023" name="Hortic Res">
        <title>The complete reference genome for grapevine (Vitis vinifera L.) genetics and breeding.</title>
        <authorList>
            <person name="Shi X."/>
            <person name="Cao S."/>
            <person name="Wang X."/>
            <person name="Huang S."/>
            <person name="Wang Y."/>
            <person name="Liu Z."/>
            <person name="Liu W."/>
            <person name="Leng X."/>
            <person name="Peng Y."/>
            <person name="Wang N."/>
            <person name="Wang Y."/>
            <person name="Ma Z."/>
            <person name="Xu X."/>
            <person name="Zhang F."/>
            <person name="Xue H."/>
            <person name="Zhong H."/>
            <person name="Wang Y."/>
            <person name="Zhang K."/>
            <person name="Velt A."/>
            <person name="Avia K."/>
            <person name="Holtgrawe D."/>
            <person name="Grimplet J."/>
            <person name="Matus J.T."/>
            <person name="Ware D."/>
            <person name="Wu X."/>
            <person name="Wang H."/>
            <person name="Liu C."/>
            <person name="Fang Y."/>
            <person name="Rustenholz C."/>
            <person name="Cheng Z."/>
            <person name="Xiao H."/>
            <person name="Zhou Y."/>
        </authorList>
    </citation>
    <scope>NUCLEOTIDE SEQUENCE [LARGE SCALE GENOMIC DNA]</scope>
    <source>
        <strain evidence="3">cv. Pinot noir / PN40024</strain>
        <tissue evidence="2">Leaf</tissue>
    </source>
</reference>
<proteinExistence type="predicted"/>
<feature type="domain" description="Phospholipase/carboxylesterase/thioesterase" evidence="1">
    <location>
        <begin position="66"/>
        <end position="144"/>
    </location>
</feature>
<gene>
    <name evidence="2" type="ORF">VitviT2T_011592</name>
</gene>
<evidence type="ECO:0000313" key="2">
    <source>
        <dbReference type="EMBL" id="WJZ92607.1"/>
    </source>
</evidence>
<dbReference type="SUPFAM" id="SSF53474">
    <property type="entry name" value="alpha/beta-Hydrolases"/>
    <property type="match status" value="1"/>
</dbReference>
<organism evidence="2 3">
    <name type="scientific">Vitis vinifera</name>
    <name type="common">Grape</name>
    <dbReference type="NCBI Taxonomy" id="29760"/>
    <lineage>
        <taxon>Eukaryota</taxon>
        <taxon>Viridiplantae</taxon>
        <taxon>Streptophyta</taxon>
        <taxon>Embryophyta</taxon>
        <taxon>Tracheophyta</taxon>
        <taxon>Spermatophyta</taxon>
        <taxon>Magnoliopsida</taxon>
        <taxon>eudicotyledons</taxon>
        <taxon>Gunneridae</taxon>
        <taxon>Pentapetalae</taxon>
        <taxon>rosids</taxon>
        <taxon>Vitales</taxon>
        <taxon>Vitaceae</taxon>
        <taxon>Viteae</taxon>
        <taxon>Vitis</taxon>
    </lineage>
</organism>
<keyword evidence="3" id="KW-1185">Reference proteome</keyword>
<dbReference type="Gene3D" id="3.40.50.1820">
    <property type="entry name" value="alpha/beta hydrolase"/>
    <property type="match status" value="1"/>
</dbReference>
<dbReference type="EMBL" id="CP126655">
    <property type="protein sequence ID" value="WJZ92607.1"/>
    <property type="molecule type" value="Genomic_DNA"/>
</dbReference>
<dbReference type="PANTHER" id="PTHR12277">
    <property type="entry name" value="ALPHA/BETA HYDROLASE DOMAIN-CONTAINING PROTEIN"/>
    <property type="match status" value="1"/>
</dbReference>
<dbReference type="PANTHER" id="PTHR12277:SF134">
    <property type="entry name" value="ALPHA_BETA-HYDROLASES SUPERFAMILY PROTEIN"/>
    <property type="match status" value="1"/>
</dbReference>
<dbReference type="Pfam" id="PF02230">
    <property type="entry name" value="Abhydrolase_2"/>
    <property type="match status" value="1"/>
</dbReference>
<dbReference type="InterPro" id="IPR029058">
    <property type="entry name" value="AB_hydrolase_fold"/>
</dbReference>
<dbReference type="InterPro" id="IPR003140">
    <property type="entry name" value="PLipase/COase/thioEstase"/>
</dbReference>
<name>A0ABY9CB67_VITVI</name>
<accession>A0ABY9CB67</accession>
<evidence type="ECO:0000259" key="1">
    <source>
        <dbReference type="Pfam" id="PF02230"/>
    </source>
</evidence>
<protein>
    <recommendedName>
        <fullName evidence="1">Phospholipase/carboxylesterase/thioesterase domain-containing protein</fullName>
    </recommendedName>
</protein>
<dbReference type="Proteomes" id="UP001227230">
    <property type="component" value="Chromosome 8"/>
</dbReference>